<gene>
    <name evidence="1" type="ORF">RHMOL_Rhmol04G0009800</name>
</gene>
<protein>
    <submittedName>
        <fullName evidence="1">Uncharacterized protein</fullName>
    </submittedName>
</protein>
<name>A0ACC0NW39_RHOML</name>
<sequence>MSSVPYRNLSKANATAIPNFHPPPASEGKQTADPATNKIAQNFVTSIYDAKVSDLNRNVTITWLKNLMSHTLNILVENPYGENHYSCKIDLKTWQFWGKKGLKSFKVDGKRVDIFWDFRTAKFTTSPEPYSDFYIAFVSGDEVVLLLGDMKHEAFKRTKSRPSLVDPMLLHKKECVFGKKCFYSRTMFGHGKREHDITIETSLSGPSDPEMLIIVDGDTLIRVMNLHWRFRGNESVEVDNKPVQIFWDVHDWLYTNGPNSGQGIFIFKQGATESEDNDGNGDWRILCDEYSGNGTGFCHLLQAWKIEMKKSSGIRSSIGKANSSSFPVKYIPKKIRSTEKIQTSSTTMKGPKDEVIMNGFEENELSLEVPNERKSSQTEKRQTSSTTIRGPKNKISSNGLDENELRFEVSNGGKSSQRRFVLDKKSQNNNQIRTPVLYFTPDVNQEVGEGIDFDKGLLETECIEEREEVVEELDMYEKNLHTQDVLQVGKTEQDAENLAIELLAMRLVCNFERH</sequence>
<keyword evidence="2" id="KW-1185">Reference proteome</keyword>
<dbReference type="Proteomes" id="UP001062846">
    <property type="component" value="Chromosome 4"/>
</dbReference>
<accession>A0ACC0NW39</accession>
<reference evidence="1" key="1">
    <citation type="submission" date="2022-02" db="EMBL/GenBank/DDBJ databases">
        <title>Plant Genome Project.</title>
        <authorList>
            <person name="Zhang R.-G."/>
        </authorList>
    </citation>
    <scope>NUCLEOTIDE SEQUENCE</scope>
    <source>
        <strain evidence="1">AT1</strain>
    </source>
</reference>
<dbReference type="EMBL" id="CM046391">
    <property type="protein sequence ID" value="KAI8557425.1"/>
    <property type="molecule type" value="Genomic_DNA"/>
</dbReference>
<evidence type="ECO:0000313" key="2">
    <source>
        <dbReference type="Proteomes" id="UP001062846"/>
    </source>
</evidence>
<proteinExistence type="predicted"/>
<comment type="caution">
    <text evidence="1">The sequence shown here is derived from an EMBL/GenBank/DDBJ whole genome shotgun (WGS) entry which is preliminary data.</text>
</comment>
<organism evidence="1 2">
    <name type="scientific">Rhododendron molle</name>
    <name type="common">Chinese azalea</name>
    <name type="synonym">Azalea mollis</name>
    <dbReference type="NCBI Taxonomy" id="49168"/>
    <lineage>
        <taxon>Eukaryota</taxon>
        <taxon>Viridiplantae</taxon>
        <taxon>Streptophyta</taxon>
        <taxon>Embryophyta</taxon>
        <taxon>Tracheophyta</taxon>
        <taxon>Spermatophyta</taxon>
        <taxon>Magnoliopsida</taxon>
        <taxon>eudicotyledons</taxon>
        <taxon>Gunneridae</taxon>
        <taxon>Pentapetalae</taxon>
        <taxon>asterids</taxon>
        <taxon>Ericales</taxon>
        <taxon>Ericaceae</taxon>
        <taxon>Ericoideae</taxon>
        <taxon>Rhodoreae</taxon>
        <taxon>Rhododendron</taxon>
    </lineage>
</organism>
<evidence type="ECO:0000313" key="1">
    <source>
        <dbReference type="EMBL" id="KAI8557425.1"/>
    </source>
</evidence>